<dbReference type="STRING" id="134605.HMPREF3206_01551"/>
<keyword evidence="3" id="KW-0732">Signal</keyword>
<organism evidence="4 5">
    <name type="scientific">Fusobacterium equinum</name>
    <dbReference type="NCBI Taxonomy" id="134605"/>
    <lineage>
        <taxon>Bacteria</taxon>
        <taxon>Fusobacteriati</taxon>
        <taxon>Fusobacteriota</taxon>
        <taxon>Fusobacteriia</taxon>
        <taxon>Fusobacteriales</taxon>
        <taxon>Fusobacteriaceae</taxon>
        <taxon>Fusobacterium</taxon>
    </lineage>
</organism>
<dbReference type="CDD" id="cd10283">
    <property type="entry name" value="MnuA_DNase1-like"/>
    <property type="match status" value="1"/>
</dbReference>
<dbReference type="AlphaFoldDB" id="A0A133NA46"/>
<reference evidence="5" key="1">
    <citation type="submission" date="2016-01" db="EMBL/GenBank/DDBJ databases">
        <authorList>
            <person name="Mitreva M."/>
            <person name="Pepin K.H."/>
            <person name="Mihindukulasuriya K.A."/>
            <person name="Fulton R."/>
            <person name="Fronick C."/>
            <person name="O'Laughlin M."/>
            <person name="Miner T."/>
            <person name="Herter B."/>
            <person name="Rosa B.A."/>
            <person name="Cordes M."/>
            <person name="Tomlinson C."/>
            <person name="Wollam A."/>
            <person name="Palsikar V.B."/>
            <person name="Mardis E.R."/>
            <person name="Wilson R.K."/>
        </authorList>
    </citation>
    <scope>NUCLEOTIDE SEQUENCE [LARGE SCALE GENOMIC DNA]</scope>
    <source>
        <strain evidence="5">CMW8396</strain>
    </source>
</reference>
<dbReference type="Proteomes" id="UP000070617">
    <property type="component" value="Unassembled WGS sequence"/>
</dbReference>
<dbReference type="GO" id="GO:0006308">
    <property type="term" value="P:DNA catabolic process"/>
    <property type="evidence" value="ECO:0007669"/>
    <property type="project" value="InterPro"/>
</dbReference>
<evidence type="ECO:0000256" key="3">
    <source>
        <dbReference type="SAM" id="SignalP"/>
    </source>
</evidence>
<feature type="signal peptide" evidence="3">
    <location>
        <begin position="1"/>
        <end position="19"/>
    </location>
</feature>
<accession>A0A133NA46</accession>
<dbReference type="RefSeq" id="WP_008801782.1">
    <property type="nucleotide sequence ID" value="NZ_KQ956568.1"/>
</dbReference>
<dbReference type="InterPro" id="IPR036691">
    <property type="entry name" value="Endo/exonu/phosph_ase_sf"/>
</dbReference>
<dbReference type="SUPFAM" id="SSF56219">
    <property type="entry name" value="DNase I-like"/>
    <property type="match status" value="1"/>
</dbReference>
<evidence type="ECO:0000256" key="2">
    <source>
        <dbReference type="ARBA" id="ARBA00022801"/>
    </source>
</evidence>
<proteinExistence type="predicted"/>
<feature type="chain" id="PRO_5007457847" evidence="3">
    <location>
        <begin position="20"/>
        <end position="274"/>
    </location>
</feature>
<evidence type="ECO:0000256" key="1">
    <source>
        <dbReference type="ARBA" id="ARBA00022722"/>
    </source>
</evidence>
<dbReference type="GO" id="GO:0046856">
    <property type="term" value="P:phosphatidylinositol dephosphorylation"/>
    <property type="evidence" value="ECO:0007669"/>
    <property type="project" value="InterPro"/>
</dbReference>
<dbReference type="PANTHER" id="PTHR11371:SF31">
    <property type="entry name" value="EXTRACELLULAR NUCLEASE"/>
    <property type="match status" value="1"/>
</dbReference>
<name>A0A133NA46_9FUSO</name>
<dbReference type="EMBL" id="LRPX01000083">
    <property type="protein sequence ID" value="KXA13093.1"/>
    <property type="molecule type" value="Genomic_DNA"/>
</dbReference>
<protein>
    <submittedName>
        <fullName evidence="4">Putative phage head-tail adaptor</fullName>
    </submittedName>
</protein>
<dbReference type="Gene3D" id="3.60.10.10">
    <property type="entry name" value="Endonuclease/exonuclease/phosphatase"/>
    <property type="match status" value="1"/>
</dbReference>
<sequence>MKLFYQCLLFLCLSIASFAQEAYIASFNVLKLGESPKDFETMAKTIEHFDLVGLEEVITPEGLERLVKSLNKYTNHTWDYHISPFPVGTRKYKEYYAYVWKKDRVTFLSSEGFYPDREKLFIREPYGANFQIGKFDFTFVLQHAVYGKSETERRAEAFQLVKVYRYFQDRNKKENDILIGGDFNLSAFDEAFSSLYEDKDQIIYGVDPRIKTTIGMKKMANSYDNIFLSKKYTEEFTGKSGAIDFTNRQYKVMRNKVSDHLPVFIIVNIDRDDD</sequence>
<evidence type="ECO:0000313" key="5">
    <source>
        <dbReference type="Proteomes" id="UP000070617"/>
    </source>
</evidence>
<dbReference type="GO" id="GO:0004536">
    <property type="term" value="F:DNA nuclease activity"/>
    <property type="evidence" value="ECO:0007669"/>
    <property type="project" value="InterPro"/>
</dbReference>
<keyword evidence="1" id="KW-0540">Nuclease</keyword>
<dbReference type="InterPro" id="IPR016202">
    <property type="entry name" value="DNase_I"/>
</dbReference>
<dbReference type="GO" id="GO:0016791">
    <property type="term" value="F:phosphatase activity"/>
    <property type="evidence" value="ECO:0007669"/>
    <property type="project" value="InterPro"/>
</dbReference>
<dbReference type="SMART" id="SM00476">
    <property type="entry name" value="DNaseIc"/>
    <property type="match status" value="1"/>
</dbReference>
<dbReference type="PATRIC" id="fig|134605.3.peg.1530"/>
<gene>
    <name evidence="4" type="ORF">HMPREF3206_01551</name>
</gene>
<dbReference type="PANTHER" id="PTHR11371">
    <property type="entry name" value="DEOXYRIBONUCLEASE"/>
    <property type="match status" value="1"/>
</dbReference>
<keyword evidence="5" id="KW-1185">Reference proteome</keyword>
<keyword evidence="2" id="KW-0378">Hydrolase</keyword>
<evidence type="ECO:0000313" key="4">
    <source>
        <dbReference type="EMBL" id="KXA13093.1"/>
    </source>
</evidence>
<comment type="caution">
    <text evidence="4">The sequence shown here is derived from an EMBL/GenBank/DDBJ whole genome shotgun (WGS) entry which is preliminary data.</text>
</comment>